<organism evidence="1 2">
    <name type="scientific">Collinsella tanakaei</name>
    <dbReference type="NCBI Taxonomy" id="626935"/>
    <lineage>
        <taxon>Bacteria</taxon>
        <taxon>Bacillati</taxon>
        <taxon>Actinomycetota</taxon>
        <taxon>Coriobacteriia</taxon>
        <taxon>Coriobacteriales</taxon>
        <taxon>Coriobacteriaceae</taxon>
        <taxon>Collinsella</taxon>
    </lineage>
</organism>
<evidence type="ECO:0000313" key="2">
    <source>
        <dbReference type="Proteomes" id="UP000260943"/>
    </source>
</evidence>
<dbReference type="EMBL" id="QSRJ01000010">
    <property type="protein sequence ID" value="RGL08423.1"/>
    <property type="molecule type" value="Genomic_DNA"/>
</dbReference>
<accession>A0A3E4QQ34</accession>
<proteinExistence type="predicted"/>
<gene>
    <name evidence="1" type="ORF">DXC81_08595</name>
</gene>
<dbReference type="RefSeq" id="WP_117680028.1">
    <property type="nucleotide sequence ID" value="NZ_QSRJ01000010.1"/>
</dbReference>
<sequence>MHEGKGLVLSSSEPGFRTSVGVVKAMLIAASIATAAVAAPDTGLPAGGVADSSSFAEVGRYGGSGTPMGGWNDADLSCALQFPNGPIKARYFKIHLTDIYFSATLFDFWEVHEPGLEAPSITFDRVEAGYGPVDARAVELSNAGKVGATIESVRLDSDEAFEIVEQGTQSIDAGDVDRSWKLAPKPVFLRGRTGPCFASPVFCWSGLAPSSA</sequence>
<reference evidence="1 2" key="1">
    <citation type="submission" date="2018-08" db="EMBL/GenBank/DDBJ databases">
        <title>A genome reference for cultivated species of the human gut microbiota.</title>
        <authorList>
            <person name="Zou Y."/>
            <person name="Xue W."/>
            <person name="Luo G."/>
        </authorList>
    </citation>
    <scope>NUCLEOTIDE SEQUENCE [LARGE SCALE GENOMIC DNA]</scope>
    <source>
        <strain evidence="1 2">TF08-14</strain>
    </source>
</reference>
<dbReference type="Proteomes" id="UP000260943">
    <property type="component" value="Unassembled WGS sequence"/>
</dbReference>
<comment type="caution">
    <text evidence="1">The sequence shown here is derived from an EMBL/GenBank/DDBJ whole genome shotgun (WGS) entry which is preliminary data.</text>
</comment>
<protein>
    <submittedName>
        <fullName evidence="1">Uncharacterized protein</fullName>
    </submittedName>
</protein>
<evidence type="ECO:0000313" key="1">
    <source>
        <dbReference type="EMBL" id="RGL08423.1"/>
    </source>
</evidence>
<dbReference type="AlphaFoldDB" id="A0A3E4QQ34"/>
<name>A0A3E4QQ34_9ACTN</name>